<evidence type="ECO:0000256" key="1">
    <source>
        <dbReference type="ARBA" id="ARBA00004442"/>
    </source>
</evidence>
<keyword evidence="3" id="KW-0732">Signal</keyword>
<evidence type="ECO:0000256" key="2">
    <source>
        <dbReference type="ARBA" id="ARBA00007248"/>
    </source>
</evidence>
<sequence>MDIQSYIRKTSGKLLATIACASMLYACDGLIYDGEGDCSVNYRVKFRYDYNMKFADAFAHEVNVVTLYLLDAEGRVVWQGTEQGEALAADGYVMTVDVEPGEYDLLAWCGTTDKGSFLIPETTIGKGLTCTLDRQHDTGNKAFVTEDLDRLFYGWLPKQTFAETEGTYTYTVPLVKNTNNVRVVLQHLSGGAVDKDKFVFTITDTNGSMDWDNTLLPDEPVTYYAWHTDAGEVDMDTQPEENQAASRATFSAAIAELTVPRLVKGQETRLTVTNKVTGKAVFSIPLIDYALLVKGFYNRDMDDQEYLDRQDVYDMVFFLDEGDRWLDAYIYINSWKVVLQNSEL</sequence>
<dbReference type="Proteomes" id="UP000782901">
    <property type="component" value="Unassembled WGS sequence"/>
</dbReference>
<keyword evidence="7 8" id="KW-0449">Lipoprotein</keyword>
<evidence type="ECO:0000256" key="5">
    <source>
        <dbReference type="ARBA" id="ARBA00023139"/>
    </source>
</evidence>
<evidence type="ECO:0000256" key="4">
    <source>
        <dbReference type="ARBA" id="ARBA00023136"/>
    </source>
</evidence>
<reference evidence="9" key="2">
    <citation type="submission" date="2021-02" db="EMBL/GenBank/DDBJ databases">
        <title>Infant gut strain persistence is associated with maternal origin, phylogeny, and functional potential including surface adhesion and iron acquisition.</title>
        <authorList>
            <person name="Lou Y.C."/>
        </authorList>
    </citation>
    <scope>NUCLEOTIDE SEQUENCE</scope>
    <source>
        <strain evidence="9">L3_082_243G1_dasL3_082_243G1_maxbin2.maxbin.015s ta_sub</strain>
    </source>
</reference>
<comment type="subcellular location">
    <subcellularLocation>
        <location evidence="1">Cell outer membrane</location>
    </subcellularLocation>
</comment>
<dbReference type="EMBL" id="CZBI01000003">
    <property type="protein sequence ID" value="CUQ12755.1"/>
    <property type="molecule type" value="Genomic_DNA"/>
</dbReference>
<evidence type="ECO:0000313" key="10">
    <source>
        <dbReference type="Proteomes" id="UP000095541"/>
    </source>
</evidence>
<dbReference type="InterPro" id="IPR014941">
    <property type="entry name" value="FimB/Mfa2/Mfa3"/>
</dbReference>
<keyword evidence="4" id="KW-0472">Membrane</keyword>
<evidence type="ECO:0000256" key="3">
    <source>
        <dbReference type="ARBA" id="ARBA00022729"/>
    </source>
</evidence>
<evidence type="ECO:0000256" key="6">
    <source>
        <dbReference type="ARBA" id="ARBA00023237"/>
    </source>
</evidence>
<dbReference type="Gene3D" id="2.60.40.2090">
    <property type="match status" value="1"/>
</dbReference>
<proteinExistence type="inferred from homology"/>
<comment type="similarity">
    <text evidence="2">Belongs to the bacteroidetes fimbrillin superfamily. FimB/Mfa2 family.</text>
</comment>
<dbReference type="RefSeq" id="WP_055219509.1">
    <property type="nucleotide sequence ID" value="NZ_CZBI01000003.1"/>
</dbReference>
<keyword evidence="6" id="KW-0998">Cell outer membrane</keyword>
<name>A0A174TYY6_BACT4</name>
<evidence type="ECO:0000313" key="9">
    <source>
        <dbReference type="EMBL" id="MBS5413276.1"/>
    </source>
</evidence>
<protein>
    <submittedName>
        <fullName evidence="9">FimB/Mfa2 family fimbrial subunit</fullName>
    </submittedName>
    <submittedName>
        <fullName evidence="8">Putative lipoprotein</fullName>
    </submittedName>
</protein>
<dbReference type="Pfam" id="PF08842">
    <property type="entry name" value="Mfa2"/>
    <property type="match status" value="1"/>
</dbReference>
<dbReference type="Proteomes" id="UP000095541">
    <property type="component" value="Unassembled WGS sequence"/>
</dbReference>
<dbReference type="EMBL" id="JAGZEE010000046">
    <property type="protein sequence ID" value="MBS5413276.1"/>
    <property type="molecule type" value="Genomic_DNA"/>
</dbReference>
<dbReference type="Gene3D" id="2.60.40.2100">
    <property type="match status" value="1"/>
</dbReference>
<organism evidence="8 10">
    <name type="scientific">Bacteroides thetaiotaomicron</name>
    <dbReference type="NCBI Taxonomy" id="818"/>
    <lineage>
        <taxon>Bacteria</taxon>
        <taxon>Pseudomonadati</taxon>
        <taxon>Bacteroidota</taxon>
        <taxon>Bacteroidia</taxon>
        <taxon>Bacteroidales</taxon>
        <taxon>Bacteroidaceae</taxon>
        <taxon>Bacteroides</taxon>
    </lineage>
</organism>
<dbReference type="GO" id="GO:0009279">
    <property type="term" value="C:cell outer membrane"/>
    <property type="evidence" value="ECO:0007669"/>
    <property type="project" value="UniProtKB-SubCell"/>
</dbReference>
<reference evidence="8 10" key="1">
    <citation type="submission" date="2015-09" db="EMBL/GenBank/DDBJ databases">
        <authorList>
            <consortium name="Pathogen Informatics"/>
        </authorList>
    </citation>
    <scope>NUCLEOTIDE SEQUENCE [LARGE SCALE GENOMIC DNA]</scope>
    <source>
        <strain evidence="8 10">2789STDY5834945</strain>
    </source>
</reference>
<dbReference type="AlphaFoldDB" id="A0A174TYY6"/>
<evidence type="ECO:0000256" key="7">
    <source>
        <dbReference type="ARBA" id="ARBA00023288"/>
    </source>
</evidence>
<evidence type="ECO:0000313" key="8">
    <source>
        <dbReference type="EMBL" id="CUQ12755.1"/>
    </source>
</evidence>
<keyword evidence="5" id="KW-0564">Palmitate</keyword>
<accession>A0A174TYY6</accession>
<gene>
    <name evidence="8" type="ORF">ERS852557_02799</name>
    <name evidence="9" type="ORF">KHY35_21625</name>
</gene>